<dbReference type="PROSITE" id="PS50234">
    <property type="entry name" value="VWFA"/>
    <property type="match status" value="1"/>
</dbReference>
<protein>
    <submittedName>
        <fullName evidence="7">VWA domain-containing protein</fullName>
    </submittedName>
    <submittedName>
        <fullName evidence="8">von Willebrand factor type A domain-containing protein</fullName>
    </submittedName>
</protein>
<dbReference type="Proteomes" id="UP000198883">
    <property type="component" value="Unassembled WGS sequence"/>
</dbReference>
<gene>
    <name evidence="7" type="ORF">QJT92_07150</name>
    <name evidence="8" type="ORF">SAMN05444853_11818</name>
</gene>
<evidence type="ECO:0000256" key="2">
    <source>
        <dbReference type="ARBA" id="ARBA00022525"/>
    </source>
</evidence>
<reference evidence="8" key="2">
    <citation type="submission" date="2016-10" db="EMBL/GenBank/DDBJ databases">
        <authorList>
            <person name="de Groot N.N."/>
        </authorList>
    </citation>
    <scope>NUCLEOTIDE SEQUENCE [LARGE SCALE GENOMIC DNA]</scope>
    <source>
        <strain evidence="8">DSM 24204</strain>
    </source>
</reference>
<dbReference type="RefSeq" id="WP_176673457.1">
    <property type="nucleotide sequence ID" value="NZ_CP016180.1"/>
</dbReference>
<dbReference type="CDD" id="cd00198">
    <property type="entry name" value="vWFA"/>
    <property type="match status" value="1"/>
</dbReference>
<evidence type="ECO:0000313" key="9">
    <source>
        <dbReference type="Proteomes" id="UP000198883"/>
    </source>
</evidence>
<feature type="domain" description="VWFA" evidence="6">
    <location>
        <begin position="47"/>
        <end position="235"/>
    </location>
</feature>
<dbReference type="PANTHER" id="PTHR47763">
    <property type="entry name" value="ALPHA-PROTEIN KINASE VWKA"/>
    <property type="match status" value="1"/>
</dbReference>
<keyword evidence="3 5" id="KW-0732">Signal</keyword>
<evidence type="ECO:0000313" key="10">
    <source>
        <dbReference type="Proteomes" id="UP001224812"/>
    </source>
</evidence>
<evidence type="ECO:0000259" key="6">
    <source>
        <dbReference type="PROSITE" id="PS50234"/>
    </source>
</evidence>
<evidence type="ECO:0000256" key="1">
    <source>
        <dbReference type="ARBA" id="ARBA00004613"/>
    </source>
</evidence>
<dbReference type="SUPFAM" id="SSF53300">
    <property type="entry name" value="vWA-like"/>
    <property type="match status" value="1"/>
</dbReference>
<evidence type="ECO:0000256" key="4">
    <source>
        <dbReference type="SAM" id="Coils"/>
    </source>
</evidence>
<sequence length="382" mass="42400">MKTQFKQILLAGLCTALFSGGAIAEPNTQNKQIPVSQQMQHQKNLVEVAFVLDTTGSMRSLIDGAKKKIWSIANTIVDINPNAEIRMALVAYRDRGDDYVVKTVHNLDTDVQSLYSALTRLEADGGGDMPESVNEALDKGVNKLQWSTDKNAKRVLFLVGDAPPHMDYLDEKQYPAIINEATEKSILVNTVQAGDSRATKKVWKKMARLGKGTYLAIPQDGGQVVQIDTPYDDEILRKQEALDTTIIVYGDHSVQAEVVSKMKVRSAAPKATQVDNASYYAKKKGVKKVISGAGDLVADIKNKEVALEELEESKLPEVLKNKSTKEKQAIIQEKLKKRQSLEAEIATLVKKRDDYLKQHKTEKSDSFDGVVKETLNKQLKDK</sequence>
<dbReference type="EMBL" id="JASAVS010000014">
    <property type="protein sequence ID" value="MDP8085696.1"/>
    <property type="molecule type" value="Genomic_DNA"/>
</dbReference>
<dbReference type="SMART" id="SM00327">
    <property type="entry name" value="VWA"/>
    <property type="match status" value="1"/>
</dbReference>
<name>A0A1H7YGB4_9PAST</name>
<dbReference type="GO" id="GO:0004674">
    <property type="term" value="F:protein serine/threonine kinase activity"/>
    <property type="evidence" value="ECO:0007669"/>
    <property type="project" value="TreeGrafter"/>
</dbReference>
<evidence type="ECO:0000313" key="7">
    <source>
        <dbReference type="EMBL" id="MDP8085696.1"/>
    </source>
</evidence>
<evidence type="ECO:0000313" key="8">
    <source>
        <dbReference type="EMBL" id="SEM44209.1"/>
    </source>
</evidence>
<evidence type="ECO:0000256" key="5">
    <source>
        <dbReference type="SAM" id="SignalP"/>
    </source>
</evidence>
<dbReference type="EMBL" id="FOBN01000018">
    <property type="protein sequence ID" value="SEM44209.1"/>
    <property type="molecule type" value="Genomic_DNA"/>
</dbReference>
<dbReference type="Pfam" id="PF25106">
    <property type="entry name" value="VWA_4"/>
    <property type="match status" value="1"/>
</dbReference>
<dbReference type="InterPro" id="IPR052969">
    <property type="entry name" value="Thr-specific_kinase-like"/>
</dbReference>
<dbReference type="InterPro" id="IPR002035">
    <property type="entry name" value="VWF_A"/>
</dbReference>
<proteinExistence type="predicted"/>
<feature type="coiled-coil region" evidence="4">
    <location>
        <begin position="293"/>
        <end position="358"/>
    </location>
</feature>
<comment type="subcellular location">
    <subcellularLocation>
        <location evidence="1">Secreted</location>
    </subcellularLocation>
</comment>
<dbReference type="PANTHER" id="PTHR47763:SF1">
    <property type="entry name" value="DUF659 DOMAIN-CONTAINING PROTEIN"/>
    <property type="match status" value="1"/>
</dbReference>
<feature type="signal peptide" evidence="5">
    <location>
        <begin position="1"/>
        <end position="24"/>
    </location>
</feature>
<evidence type="ECO:0000256" key="3">
    <source>
        <dbReference type="ARBA" id="ARBA00022729"/>
    </source>
</evidence>
<dbReference type="Proteomes" id="UP001224812">
    <property type="component" value="Unassembled WGS sequence"/>
</dbReference>
<accession>A0A1H7YGB4</accession>
<feature type="chain" id="PRO_5011720522" evidence="5">
    <location>
        <begin position="25"/>
        <end position="382"/>
    </location>
</feature>
<organism evidence="8 9">
    <name type="scientific">Phocoenobacter skyensis</name>
    <dbReference type="NCBI Taxonomy" id="97481"/>
    <lineage>
        <taxon>Bacteria</taxon>
        <taxon>Pseudomonadati</taxon>
        <taxon>Pseudomonadota</taxon>
        <taxon>Gammaproteobacteria</taxon>
        <taxon>Pasteurellales</taxon>
        <taxon>Pasteurellaceae</taxon>
        <taxon>Phocoenobacter</taxon>
    </lineage>
</organism>
<reference evidence="7 10" key="3">
    <citation type="journal article" date="2023" name="Front. Microbiol.">
        <title>Phylogeography and host specificity of Pasteurellaceae pathogenic to sea-farmed fish in the north-east Atlantic.</title>
        <authorList>
            <person name="Gulla S."/>
            <person name="Colquhoun D.J."/>
            <person name="Olsen A.B."/>
            <person name="Spilsberg B."/>
            <person name="Lagesen K."/>
            <person name="Aakesson C.P."/>
            <person name="Strom S."/>
            <person name="Manji F."/>
            <person name="Birkbeck T.H."/>
            <person name="Nilsen H.K."/>
        </authorList>
    </citation>
    <scope>NUCLEOTIDE SEQUENCE [LARGE SCALE GENOMIC DNA]</scope>
    <source>
        <strain evidence="7 10">VIO11850</strain>
    </source>
</reference>
<keyword evidence="2" id="KW-0964">Secreted</keyword>
<dbReference type="GO" id="GO:0005737">
    <property type="term" value="C:cytoplasm"/>
    <property type="evidence" value="ECO:0007669"/>
    <property type="project" value="TreeGrafter"/>
</dbReference>
<dbReference type="STRING" id="97481.SAMN05444853_11818"/>
<dbReference type="AlphaFoldDB" id="A0A1H7YGB4"/>
<dbReference type="GeneID" id="83544197"/>
<dbReference type="Gene3D" id="3.40.50.410">
    <property type="entry name" value="von Willebrand factor, type A domain"/>
    <property type="match status" value="1"/>
</dbReference>
<dbReference type="InterPro" id="IPR036465">
    <property type="entry name" value="vWFA_dom_sf"/>
</dbReference>
<keyword evidence="10" id="KW-1185">Reference proteome</keyword>
<keyword evidence="4" id="KW-0175">Coiled coil</keyword>
<dbReference type="InterPro" id="IPR056861">
    <property type="entry name" value="HMCN1-like_VWA"/>
</dbReference>
<reference evidence="9" key="1">
    <citation type="submission" date="2016-10" db="EMBL/GenBank/DDBJ databases">
        <authorList>
            <person name="Varghese N."/>
            <person name="Submissions S."/>
        </authorList>
    </citation>
    <scope>NUCLEOTIDE SEQUENCE [LARGE SCALE GENOMIC DNA]</scope>
    <source>
        <strain evidence="9">DSM 24204</strain>
    </source>
</reference>